<dbReference type="InterPro" id="IPR044860">
    <property type="entry name" value="Methusela_ecto_dom_1"/>
</dbReference>
<keyword evidence="3" id="KW-1003">Cell membrane</keyword>
<dbReference type="eggNOG" id="KOG4193">
    <property type="taxonomic scope" value="Eukaryota"/>
</dbReference>
<dbReference type="InterPro" id="IPR010596">
    <property type="entry name" value="Methuselah_N_dom"/>
</dbReference>
<keyword evidence="10" id="KW-0675">Receptor</keyword>
<evidence type="ECO:0000256" key="13">
    <source>
        <dbReference type="SAM" id="Phobius"/>
    </source>
</evidence>
<dbReference type="GO" id="GO:0005886">
    <property type="term" value="C:plasma membrane"/>
    <property type="evidence" value="ECO:0007669"/>
    <property type="project" value="UniProtKB-SubCell"/>
</dbReference>
<feature type="transmembrane region" description="Helical" evidence="13">
    <location>
        <begin position="247"/>
        <end position="269"/>
    </location>
</feature>
<dbReference type="GO" id="GO:0007166">
    <property type="term" value="P:cell surface receptor signaling pathway"/>
    <property type="evidence" value="ECO:0007669"/>
    <property type="project" value="InterPro"/>
</dbReference>
<dbReference type="Pfam" id="PF06652">
    <property type="entry name" value="Methuselah_N"/>
    <property type="match status" value="1"/>
</dbReference>
<keyword evidence="17" id="KW-1185">Reference proteome</keyword>
<evidence type="ECO:0000256" key="14">
    <source>
        <dbReference type="SAM" id="SignalP"/>
    </source>
</evidence>
<feature type="transmembrane region" description="Helical" evidence="13">
    <location>
        <begin position="446"/>
        <end position="468"/>
    </location>
</feature>
<keyword evidence="4 13" id="KW-0812">Transmembrane</keyword>
<dbReference type="CDD" id="cd00251">
    <property type="entry name" value="Mth_Ecto"/>
    <property type="match status" value="1"/>
</dbReference>
<keyword evidence="12" id="KW-0807">Transducer</keyword>
<evidence type="ECO:0000256" key="3">
    <source>
        <dbReference type="ARBA" id="ARBA00022475"/>
    </source>
</evidence>
<dbReference type="OMA" id="NAEIADC"/>
<dbReference type="FunFam" id="1.20.1070.10:FF:000297">
    <property type="entry name" value="G-protein coupled receptor Mth"/>
    <property type="match status" value="1"/>
</dbReference>
<dbReference type="InterPro" id="IPR023311">
    <property type="entry name" value="Methusela_ecto_dom_2"/>
</dbReference>
<dbReference type="PROSITE" id="PS50261">
    <property type="entry name" value="G_PROTEIN_RECEP_F2_4"/>
    <property type="match status" value="1"/>
</dbReference>
<reference evidence="16 17" key="2">
    <citation type="journal article" date="2008" name="Bioinformatics">
        <title>Assembly reconciliation.</title>
        <authorList>
            <person name="Zimin A.V."/>
            <person name="Smith D.R."/>
            <person name="Sutton G."/>
            <person name="Yorke J.A."/>
        </authorList>
    </citation>
    <scope>NUCLEOTIDE SEQUENCE [LARGE SCALE GENOMIC DNA]</scope>
    <source>
        <strain evidence="16 17">TSC#14021-0224.01</strain>
    </source>
</reference>
<comment type="similarity">
    <text evidence="2">Belongs to the G-protein coupled receptor 2 family. Mth subfamily.</text>
</comment>
<gene>
    <name evidence="16" type="primary">Dere\GG15277</name>
    <name evidence="16" type="synonym">dere_GLEANR_15367</name>
    <name evidence="16" type="synonym">GG15277</name>
    <name evidence="16" type="ORF">Dere_GG15277</name>
</gene>
<comment type="subcellular location">
    <subcellularLocation>
        <location evidence="1">Cell membrane</location>
        <topology evidence="1">Multi-pass membrane protein</topology>
    </subcellularLocation>
</comment>
<evidence type="ECO:0000256" key="8">
    <source>
        <dbReference type="ARBA" id="ARBA00023136"/>
    </source>
</evidence>
<dbReference type="EMBL" id="CH954178">
    <property type="protein sequence ID" value="EDV51032.1"/>
    <property type="molecule type" value="Genomic_DNA"/>
</dbReference>
<keyword evidence="5 14" id="KW-0732">Signal</keyword>
<evidence type="ECO:0000256" key="2">
    <source>
        <dbReference type="ARBA" id="ARBA00008979"/>
    </source>
</evidence>
<keyword evidence="8 13" id="KW-0472">Membrane</keyword>
<evidence type="ECO:0000256" key="6">
    <source>
        <dbReference type="ARBA" id="ARBA00022989"/>
    </source>
</evidence>
<keyword evidence="7" id="KW-0297">G-protein coupled receptor</keyword>
<reference evidence="16 17" key="1">
    <citation type="journal article" date="2007" name="Nature">
        <title>Evolution of genes and genomes on the Drosophila phylogeny.</title>
        <authorList>
            <consortium name="Drosophila 12 Genomes Consortium"/>
            <person name="Clark A.G."/>
            <person name="Eisen M.B."/>
            <person name="Smith D.R."/>
            <person name="Bergman C.M."/>
            <person name="Oliver B."/>
            <person name="Markow T.A."/>
            <person name="Kaufman T.C."/>
            <person name="Kellis M."/>
            <person name="Gelbart W."/>
            <person name="Iyer V.N."/>
            <person name="Pollard D.A."/>
            <person name="Sackton T.B."/>
            <person name="Larracuente A.M."/>
            <person name="Singh N.D."/>
            <person name="Abad J.P."/>
            <person name="Abt D.N."/>
            <person name="Adryan B."/>
            <person name="Aguade M."/>
            <person name="Akashi H."/>
            <person name="Anderson W.W."/>
            <person name="Aquadro C.F."/>
            <person name="Ardell D.H."/>
            <person name="Arguello R."/>
            <person name="Artieri C.G."/>
            <person name="Barbash D.A."/>
            <person name="Barker D."/>
            <person name="Barsanti P."/>
            <person name="Batterham P."/>
            <person name="Batzoglou S."/>
            <person name="Begun D."/>
            <person name="Bhutkar A."/>
            <person name="Blanco E."/>
            <person name="Bosak S.A."/>
            <person name="Bradley R.K."/>
            <person name="Brand A.D."/>
            <person name="Brent M.R."/>
            <person name="Brooks A.N."/>
            <person name="Brown R.H."/>
            <person name="Butlin R.K."/>
            <person name="Caggese C."/>
            <person name="Calvi B.R."/>
            <person name="Bernardo de Carvalho A."/>
            <person name="Caspi A."/>
            <person name="Castrezana S."/>
            <person name="Celniker S.E."/>
            <person name="Chang J.L."/>
            <person name="Chapple C."/>
            <person name="Chatterji S."/>
            <person name="Chinwalla A."/>
            <person name="Civetta A."/>
            <person name="Clifton S.W."/>
            <person name="Comeron J.M."/>
            <person name="Costello J.C."/>
            <person name="Coyne J.A."/>
            <person name="Daub J."/>
            <person name="David R.G."/>
            <person name="Delcher A.L."/>
            <person name="Delehaunty K."/>
            <person name="Do C.B."/>
            <person name="Ebling H."/>
            <person name="Edwards K."/>
            <person name="Eickbush T."/>
            <person name="Evans J.D."/>
            <person name="Filipski A."/>
            <person name="Findeiss S."/>
            <person name="Freyhult E."/>
            <person name="Fulton L."/>
            <person name="Fulton R."/>
            <person name="Garcia A.C."/>
            <person name="Gardiner A."/>
            <person name="Garfield D.A."/>
            <person name="Garvin B.E."/>
            <person name="Gibson G."/>
            <person name="Gilbert D."/>
            <person name="Gnerre S."/>
            <person name="Godfrey J."/>
            <person name="Good R."/>
            <person name="Gotea V."/>
            <person name="Gravely B."/>
            <person name="Greenberg A.J."/>
            <person name="Griffiths-Jones S."/>
            <person name="Gross S."/>
            <person name="Guigo R."/>
            <person name="Gustafson E.A."/>
            <person name="Haerty W."/>
            <person name="Hahn M.W."/>
            <person name="Halligan D.L."/>
            <person name="Halpern A.L."/>
            <person name="Halter G.M."/>
            <person name="Han M.V."/>
            <person name="Heger A."/>
            <person name="Hillier L."/>
            <person name="Hinrichs A.S."/>
            <person name="Holmes I."/>
            <person name="Hoskins R.A."/>
            <person name="Hubisz M.J."/>
            <person name="Hultmark D."/>
            <person name="Huntley M.A."/>
            <person name="Jaffe D.B."/>
            <person name="Jagadeeshan S."/>
            <person name="Jeck W.R."/>
            <person name="Johnson J."/>
            <person name="Jones C.D."/>
            <person name="Jordan W.C."/>
            <person name="Karpen G.H."/>
            <person name="Kataoka E."/>
            <person name="Keightley P.D."/>
            <person name="Kheradpour P."/>
            <person name="Kirkness E.F."/>
            <person name="Koerich L.B."/>
            <person name="Kristiansen K."/>
            <person name="Kudrna D."/>
            <person name="Kulathinal R.J."/>
            <person name="Kumar S."/>
            <person name="Kwok R."/>
            <person name="Lander E."/>
            <person name="Langley C.H."/>
            <person name="Lapoint R."/>
            <person name="Lazzaro B.P."/>
            <person name="Lee S.J."/>
            <person name="Levesque L."/>
            <person name="Li R."/>
            <person name="Lin C.F."/>
            <person name="Lin M.F."/>
            <person name="Lindblad-Toh K."/>
            <person name="Llopart A."/>
            <person name="Long M."/>
            <person name="Low L."/>
            <person name="Lozovsky E."/>
            <person name="Lu J."/>
            <person name="Luo M."/>
            <person name="Machado C.A."/>
            <person name="Makalowski W."/>
            <person name="Marzo M."/>
            <person name="Matsuda M."/>
            <person name="Matzkin L."/>
            <person name="McAllister B."/>
            <person name="McBride C.S."/>
            <person name="McKernan B."/>
            <person name="McKernan K."/>
            <person name="Mendez-Lago M."/>
            <person name="Minx P."/>
            <person name="Mollenhauer M.U."/>
            <person name="Montooth K."/>
            <person name="Mount S.M."/>
            <person name="Mu X."/>
            <person name="Myers E."/>
            <person name="Negre B."/>
            <person name="Newfeld S."/>
            <person name="Nielsen R."/>
            <person name="Noor M.A."/>
            <person name="O'Grady P."/>
            <person name="Pachter L."/>
            <person name="Papaceit M."/>
            <person name="Parisi M.J."/>
            <person name="Parisi M."/>
            <person name="Parts L."/>
            <person name="Pedersen J.S."/>
            <person name="Pesole G."/>
            <person name="Phillippy A.M."/>
            <person name="Ponting C.P."/>
            <person name="Pop M."/>
            <person name="Porcelli D."/>
            <person name="Powell J.R."/>
            <person name="Prohaska S."/>
            <person name="Pruitt K."/>
            <person name="Puig M."/>
            <person name="Quesneville H."/>
            <person name="Ram K.R."/>
            <person name="Rand D."/>
            <person name="Rasmussen M.D."/>
            <person name="Reed L.K."/>
            <person name="Reenan R."/>
            <person name="Reily A."/>
            <person name="Remington K.A."/>
            <person name="Rieger T.T."/>
            <person name="Ritchie M.G."/>
            <person name="Robin C."/>
            <person name="Rogers Y.H."/>
            <person name="Rohde C."/>
            <person name="Rozas J."/>
            <person name="Rubenfield M.J."/>
            <person name="Ruiz A."/>
            <person name="Russo S."/>
            <person name="Salzberg S.L."/>
            <person name="Sanchez-Gracia A."/>
            <person name="Saranga D.J."/>
            <person name="Sato H."/>
            <person name="Schaeffer S.W."/>
            <person name="Schatz M.C."/>
            <person name="Schlenke T."/>
            <person name="Schwartz R."/>
            <person name="Segarra C."/>
            <person name="Singh R.S."/>
            <person name="Sirot L."/>
            <person name="Sirota M."/>
            <person name="Sisneros N.B."/>
            <person name="Smith C.D."/>
            <person name="Smith T.F."/>
            <person name="Spieth J."/>
            <person name="Stage D.E."/>
            <person name="Stark A."/>
            <person name="Stephan W."/>
            <person name="Strausberg R.L."/>
            <person name="Strempel S."/>
            <person name="Sturgill D."/>
            <person name="Sutton G."/>
            <person name="Sutton G.G."/>
            <person name="Tao W."/>
            <person name="Teichmann S."/>
            <person name="Tobari Y.N."/>
            <person name="Tomimura Y."/>
            <person name="Tsolas J.M."/>
            <person name="Valente V.L."/>
            <person name="Venter E."/>
            <person name="Venter J.C."/>
            <person name="Vicario S."/>
            <person name="Vieira F.G."/>
            <person name="Vilella A.J."/>
            <person name="Villasante A."/>
            <person name="Walenz B."/>
            <person name="Wang J."/>
            <person name="Wasserman M."/>
            <person name="Watts T."/>
            <person name="Wilson D."/>
            <person name="Wilson R.K."/>
            <person name="Wing R.A."/>
            <person name="Wolfner M.F."/>
            <person name="Wong A."/>
            <person name="Wong G.K."/>
            <person name="Wu C.I."/>
            <person name="Wu G."/>
            <person name="Yamamoto D."/>
            <person name="Yang H.P."/>
            <person name="Yang S.P."/>
            <person name="Yorke J.A."/>
            <person name="Yoshida K."/>
            <person name="Zdobnov E."/>
            <person name="Zhang P."/>
            <person name="Zhang Y."/>
            <person name="Zimin A.V."/>
            <person name="Baldwin J."/>
            <person name="Abdouelleil A."/>
            <person name="Abdulkadir J."/>
            <person name="Abebe A."/>
            <person name="Abera B."/>
            <person name="Abreu J."/>
            <person name="Acer S.C."/>
            <person name="Aftuck L."/>
            <person name="Alexander A."/>
            <person name="An P."/>
            <person name="Anderson E."/>
            <person name="Anderson S."/>
            <person name="Arachi H."/>
            <person name="Azer M."/>
            <person name="Bachantsang P."/>
            <person name="Barry A."/>
            <person name="Bayul T."/>
            <person name="Berlin A."/>
            <person name="Bessette D."/>
            <person name="Bloom T."/>
            <person name="Blye J."/>
            <person name="Boguslavskiy L."/>
            <person name="Bonnet C."/>
            <person name="Boukhgalter B."/>
            <person name="Bourzgui I."/>
            <person name="Brown A."/>
            <person name="Cahill P."/>
            <person name="Channer S."/>
            <person name="Cheshatsang Y."/>
            <person name="Chuda L."/>
            <person name="Citroen M."/>
            <person name="Collymore A."/>
            <person name="Cooke P."/>
            <person name="Costello M."/>
            <person name="D'Aco K."/>
            <person name="Daza R."/>
            <person name="De Haan G."/>
            <person name="DeGray S."/>
            <person name="DeMaso C."/>
            <person name="Dhargay N."/>
            <person name="Dooley K."/>
            <person name="Dooley E."/>
            <person name="Doricent M."/>
            <person name="Dorje P."/>
            <person name="Dorjee K."/>
            <person name="Dupes A."/>
            <person name="Elong R."/>
            <person name="Falk J."/>
            <person name="Farina A."/>
            <person name="Faro S."/>
            <person name="Ferguson D."/>
            <person name="Fisher S."/>
            <person name="Foley C.D."/>
            <person name="Franke A."/>
            <person name="Friedrich D."/>
            <person name="Gadbois L."/>
            <person name="Gearin G."/>
            <person name="Gearin C.R."/>
            <person name="Giannoukos G."/>
            <person name="Goode T."/>
            <person name="Graham J."/>
            <person name="Grandbois E."/>
            <person name="Grewal S."/>
            <person name="Gyaltsen K."/>
            <person name="Hafez N."/>
            <person name="Hagos B."/>
            <person name="Hall J."/>
            <person name="Henson C."/>
            <person name="Hollinger A."/>
            <person name="Honan T."/>
            <person name="Huard M.D."/>
            <person name="Hughes L."/>
            <person name="Hurhula B."/>
            <person name="Husby M.E."/>
            <person name="Kamat A."/>
            <person name="Kanga B."/>
            <person name="Kashin S."/>
            <person name="Khazanovich D."/>
            <person name="Kisner P."/>
            <person name="Lance K."/>
            <person name="Lara M."/>
            <person name="Lee W."/>
            <person name="Lennon N."/>
            <person name="Letendre F."/>
            <person name="LeVine R."/>
            <person name="Lipovsky A."/>
            <person name="Liu X."/>
            <person name="Liu J."/>
            <person name="Liu S."/>
            <person name="Lokyitsang T."/>
            <person name="Lokyitsang Y."/>
            <person name="Lubonja R."/>
            <person name="Lui A."/>
            <person name="MacDonald P."/>
            <person name="Magnisalis V."/>
            <person name="Maru K."/>
            <person name="Matthews C."/>
            <person name="McCusker W."/>
            <person name="McDonough S."/>
            <person name="Mehta T."/>
            <person name="Meldrim J."/>
            <person name="Meneus L."/>
            <person name="Mihai O."/>
            <person name="Mihalev A."/>
            <person name="Mihova T."/>
            <person name="Mittelman R."/>
            <person name="Mlenga V."/>
            <person name="Montmayeur A."/>
            <person name="Mulrain L."/>
            <person name="Navidi A."/>
            <person name="Naylor J."/>
            <person name="Negash T."/>
            <person name="Nguyen T."/>
            <person name="Nguyen N."/>
            <person name="Nicol R."/>
            <person name="Norbu C."/>
            <person name="Norbu N."/>
            <person name="Novod N."/>
            <person name="O'Neill B."/>
            <person name="Osman S."/>
            <person name="Markiewicz E."/>
            <person name="Oyono O.L."/>
            <person name="Patti C."/>
            <person name="Phunkhang P."/>
            <person name="Pierre F."/>
            <person name="Priest M."/>
            <person name="Raghuraman S."/>
            <person name="Rege F."/>
            <person name="Reyes R."/>
            <person name="Rise C."/>
            <person name="Rogov P."/>
            <person name="Ross K."/>
            <person name="Ryan E."/>
            <person name="Settipalli S."/>
            <person name="Shea T."/>
            <person name="Sherpa N."/>
            <person name="Shi L."/>
            <person name="Shih D."/>
            <person name="Sparrow T."/>
            <person name="Spaulding J."/>
            <person name="Stalker J."/>
            <person name="Stange-Thomann N."/>
            <person name="Stavropoulos S."/>
            <person name="Stone C."/>
            <person name="Strader C."/>
            <person name="Tesfaye S."/>
            <person name="Thomson T."/>
            <person name="Thoulutsang Y."/>
            <person name="Thoulutsang D."/>
            <person name="Topham K."/>
            <person name="Topping I."/>
            <person name="Tsamla T."/>
            <person name="Vassiliev H."/>
            <person name="Vo A."/>
            <person name="Wangchuk T."/>
            <person name="Wangdi T."/>
            <person name="Weiand M."/>
            <person name="Wilkinson J."/>
            <person name="Wilson A."/>
            <person name="Yadav S."/>
            <person name="Young G."/>
            <person name="Yu Q."/>
            <person name="Zembek L."/>
            <person name="Zhong D."/>
            <person name="Zimmer A."/>
            <person name="Zwirko Z."/>
            <person name="Jaffe D.B."/>
            <person name="Alvarez P."/>
            <person name="Brockman W."/>
            <person name="Butler J."/>
            <person name="Chin C."/>
            <person name="Gnerre S."/>
            <person name="Grabherr M."/>
            <person name="Kleber M."/>
            <person name="Mauceli E."/>
            <person name="MacCallum I."/>
        </authorList>
    </citation>
    <scope>NUCLEOTIDE SEQUENCE [LARGE SCALE GENOMIC DNA]</scope>
    <source>
        <strain evidence="16 17">TSC#14021-0224.01</strain>
    </source>
</reference>
<dbReference type="Pfam" id="PF00002">
    <property type="entry name" value="7tm_2"/>
    <property type="match status" value="1"/>
</dbReference>
<dbReference type="PANTHER" id="PTHR47154">
    <property type="entry name" value="G-PROTEIN COUPLED RECEPTOR MTH-RELATED"/>
    <property type="match status" value="1"/>
</dbReference>
<dbReference type="PANTHER" id="PTHR47154:SF2">
    <property type="entry name" value="G-PROTEIN COUPLED RECEPTOR MTH-RELATED"/>
    <property type="match status" value="1"/>
</dbReference>
<proteinExistence type="inferred from homology"/>
<dbReference type="SUPFAM" id="SSF81321">
    <property type="entry name" value="Family A G protein-coupled receptor-like"/>
    <property type="match status" value="1"/>
</dbReference>
<dbReference type="AlphaFoldDB" id="B3NC74"/>
<feature type="transmembrane region" description="Helical" evidence="13">
    <location>
        <begin position="414"/>
        <end position="434"/>
    </location>
</feature>
<evidence type="ECO:0000256" key="7">
    <source>
        <dbReference type="ARBA" id="ARBA00023040"/>
    </source>
</evidence>
<feature type="chain" id="PRO_5002794562" description="G-protein coupled receptors family 2 profile 2 domain-containing protein" evidence="14">
    <location>
        <begin position="21"/>
        <end position="479"/>
    </location>
</feature>
<dbReference type="PhylomeDB" id="B3NC74"/>
<dbReference type="Proteomes" id="UP000008711">
    <property type="component" value="Unassembled WGS sequence"/>
</dbReference>
<protein>
    <recommendedName>
        <fullName evidence="15">G-protein coupled receptors family 2 profile 2 domain-containing protein</fullName>
    </recommendedName>
</protein>
<feature type="transmembrane region" description="Helical" evidence="13">
    <location>
        <begin position="275"/>
        <end position="293"/>
    </location>
</feature>
<feature type="transmembrane region" description="Helical" evidence="13">
    <location>
        <begin position="364"/>
        <end position="383"/>
    </location>
</feature>
<dbReference type="FunFam" id="2.170.180.11:FF:000001">
    <property type="entry name" value="G-protein coupled receptor Mth"/>
    <property type="match status" value="1"/>
</dbReference>
<dbReference type="OrthoDB" id="6134459at2759"/>
<evidence type="ECO:0000256" key="5">
    <source>
        <dbReference type="ARBA" id="ARBA00022729"/>
    </source>
</evidence>
<evidence type="ECO:0000256" key="9">
    <source>
        <dbReference type="ARBA" id="ARBA00023157"/>
    </source>
</evidence>
<dbReference type="InterPro" id="IPR051384">
    <property type="entry name" value="Mth_GPCR"/>
</dbReference>
<evidence type="ECO:0000256" key="10">
    <source>
        <dbReference type="ARBA" id="ARBA00023170"/>
    </source>
</evidence>
<dbReference type="HOGENOM" id="CLU_002753_3_0_1"/>
<organism evidence="16 17">
    <name type="scientific">Drosophila erecta</name>
    <name type="common">Fruit fly</name>
    <dbReference type="NCBI Taxonomy" id="7220"/>
    <lineage>
        <taxon>Eukaryota</taxon>
        <taxon>Metazoa</taxon>
        <taxon>Ecdysozoa</taxon>
        <taxon>Arthropoda</taxon>
        <taxon>Hexapoda</taxon>
        <taxon>Insecta</taxon>
        <taxon>Pterygota</taxon>
        <taxon>Neoptera</taxon>
        <taxon>Endopterygota</taxon>
        <taxon>Diptera</taxon>
        <taxon>Brachycera</taxon>
        <taxon>Muscomorpha</taxon>
        <taxon>Ephydroidea</taxon>
        <taxon>Drosophilidae</taxon>
        <taxon>Drosophila</taxon>
        <taxon>Sophophora</taxon>
    </lineage>
</organism>
<evidence type="ECO:0000256" key="1">
    <source>
        <dbReference type="ARBA" id="ARBA00004651"/>
    </source>
</evidence>
<evidence type="ECO:0000256" key="12">
    <source>
        <dbReference type="ARBA" id="ARBA00023224"/>
    </source>
</evidence>
<dbReference type="KEGG" id="der:6544669"/>
<evidence type="ECO:0000259" key="15">
    <source>
        <dbReference type="PROSITE" id="PS50261"/>
    </source>
</evidence>
<dbReference type="CDD" id="cd15039">
    <property type="entry name" value="7tmB3_Methuselah-like"/>
    <property type="match status" value="1"/>
</dbReference>
<evidence type="ECO:0000313" key="17">
    <source>
        <dbReference type="Proteomes" id="UP000008711"/>
    </source>
</evidence>
<dbReference type="Gene3D" id="2.170.180.11">
    <property type="entry name" value="Methuselah ectodomain, domain 2"/>
    <property type="match status" value="1"/>
</dbReference>
<dbReference type="Gene3D" id="2.30.160.11">
    <property type="match status" value="1"/>
</dbReference>
<dbReference type="InterPro" id="IPR036272">
    <property type="entry name" value="Methuselah_N_sf"/>
</dbReference>
<keyword evidence="11" id="KW-0325">Glycoprotein</keyword>
<feature type="transmembrane region" description="Helical" evidence="13">
    <location>
        <begin position="313"/>
        <end position="334"/>
    </location>
</feature>
<dbReference type="GO" id="GO:0008528">
    <property type="term" value="F:G protein-coupled peptide receptor activity"/>
    <property type="evidence" value="ECO:0007669"/>
    <property type="project" value="TreeGrafter"/>
</dbReference>
<feature type="transmembrane region" description="Helical" evidence="13">
    <location>
        <begin position="213"/>
        <end position="235"/>
    </location>
</feature>
<keyword evidence="9" id="KW-1015">Disulfide bond</keyword>
<dbReference type="InterPro" id="IPR000832">
    <property type="entry name" value="GPCR_2_secretin-like"/>
</dbReference>
<dbReference type="InterPro" id="IPR017981">
    <property type="entry name" value="GPCR_2-like_7TM"/>
</dbReference>
<dbReference type="Gene3D" id="1.20.1070.10">
    <property type="entry name" value="Rhodopsin 7-helix transmembrane proteins"/>
    <property type="match status" value="1"/>
</dbReference>
<dbReference type="PRINTS" id="PR00249">
    <property type="entry name" value="GPCRSECRETIN"/>
</dbReference>
<evidence type="ECO:0000313" key="16">
    <source>
        <dbReference type="EMBL" id="EDV51032.1"/>
    </source>
</evidence>
<dbReference type="SUPFAM" id="SSF63877">
    <property type="entry name" value="Methuselah ectodomain"/>
    <property type="match status" value="1"/>
</dbReference>
<name>B3NC74_DROER</name>
<dbReference type="GO" id="GO:0008340">
    <property type="term" value="P:determination of adult lifespan"/>
    <property type="evidence" value="ECO:0007669"/>
    <property type="project" value="UniProtKB-ARBA"/>
</dbReference>
<accession>B3NC74</accession>
<feature type="signal peptide" evidence="14">
    <location>
        <begin position="1"/>
        <end position="20"/>
    </location>
</feature>
<evidence type="ECO:0000256" key="11">
    <source>
        <dbReference type="ARBA" id="ARBA00023180"/>
    </source>
</evidence>
<feature type="domain" description="G-protein coupled receptors family 2 profile 2" evidence="15">
    <location>
        <begin position="211"/>
        <end position="470"/>
    </location>
</feature>
<dbReference type="FunFam" id="2.30.160.11:FF:000001">
    <property type="entry name" value="G-protein coupled receptor Mth"/>
    <property type="match status" value="1"/>
</dbReference>
<evidence type="ECO:0000256" key="4">
    <source>
        <dbReference type="ARBA" id="ARBA00022692"/>
    </source>
</evidence>
<sequence>MILVGSFITYLLLKLQPSNAEIADCNFLDTVNITEAERFSDGSYLYEGVLIPAHLTAKYEFKLLGNGEKEQVPSHMRGCVCKVRPCVRFCCPHDHIMNGNNQCESNMTSRERKLLDPILNVTLADGSVVQRHFKKDFIVQWDLPKACDNMFYVDNREKEFQYTLFENGTFLRHLDQAYLNKREYCLQHITLNNNGVYNIRIVPQNCPVEVFRMGQTVVMTISLICFVLTIAVYLCVKKLMNLEGKCFTCYVVCLFFGFLFLLLNLWQLTRSFCQIAGFLGYYFVMAAFFWLSVISRHLWKFLTSMNDRSDRAFLRYSCFAWGMPLVLTGVTFLAGEFVESDDWKPCMGGNGHCWIFTENWSAMLYFYGPMVILIGFNFIMFILTAKHLSESKRAIRNFALQEGRELGMKSEKQNYVLFLLLFTIMGISWSFEIFNYFVQREKLLEMVVLVFDYFNWSQGIIIFVLFILRRKTLTLFKEQ</sequence>
<keyword evidence="6 13" id="KW-1133">Transmembrane helix</keyword>